<gene>
    <name evidence="3" type="ORF">AVDCRST_MAG16-1134</name>
</gene>
<sequence>MDTPSPSGRRDNGLQSADWGALVDLDPRLSDALLTSLASADVPAFVEPAGGADAWTRAAQLPDRPLHRLWVDPGKADTARSVVAAEVADLSALLAEHDPGANAHGFVQAVPRSAAARVLRPPALPDPPTRRGPTAPDAGPAGPPAGPSSDPSSDAGPGAPDVAGPGAPPDASPPAAAPEAAAAQDDDAVWRQIIADFGKDAQGPVPPWPVVEDVEPRRSRLRPSRPERAGDEPPRRRRTDPPQPGEGLPGWVEPEAVEDDGHYVPPPPPPVPRLAPKKLGAALVVLTGLLLMFAPGLLLQPRTAGVGMFGVLVTVCGAAALVWLMRDAPPSDRGPDDGAVV</sequence>
<protein>
    <submittedName>
        <fullName evidence="3">Uncharacterized protein</fullName>
    </submittedName>
</protein>
<dbReference type="AlphaFoldDB" id="A0A6J4LBA4"/>
<evidence type="ECO:0000256" key="1">
    <source>
        <dbReference type="SAM" id="MobiDB-lite"/>
    </source>
</evidence>
<accession>A0A6J4LBA4</accession>
<reference evidence="3" key="1">
    <citation type="submission" date="2020-02" db="EMBL/GenBank/DDBJ databases">
        <authorList>
            <person name="Meier V. D."/>
        </authorList>
    </citation>
    <scope>NUCLEOTIDE SEQUENCE</scope>
    <source>
        <strain evidence="3">AVDCRST_MAG16</strain>
    </source>
</reference>
<feature type="compositionally biased region" description="Low complexity" evidence="1">
    <location>
        <begin position="131"/>
        <end position="140"/>
    </location>
</feature>
<keyword evidence="2" id="KW-1133">Transmembrane helix</keyword>
<name>A0A6J4LBA4_9ACTN</name>
<evidence type="ECO:0000313" key="3">
    <source>
        <dbReference type="EMBL" id="CAA9327868.1"/>
    </source>
</evidence>
<dbReference type="EMBL" id="CADCUE010000095">
    <property type="protein sequence ID" value="CAA9327868.1"/>
    <property type="molecule type" value="Genomic_DNA"/>
</dbReference>
<feature type="transmembrane region" description="Helical" evidence="2">
    <location>
        <begin position="304"/>
        <end position="324"/>
    </location>
</feature>
<feature type="transmembrane region" description="Helical" evidence="2">
    <location>
        <begin position="279"/>
        <end position="298"/>
    </location>
</feature>
<evidence type="ECO:0000256" key="2">
    <source>
        <dbReference type="SAM" id="Phobius"/>
    </source>
</evidence>
<feature type="compositionally biased region" description="Pro residues" evidence="1">
    <location>
        <begin position="166"/>
        <end position="176"/>
    </location>
</feature>
<keyword evidence="2" id="KW-0472">Membrane</keyword>
<keyword evidence="2" id="KW-0812">Transmembrane</keyword>
<proteinExistence type="predicted"/>
<feature type="region of interest" description="Disordered" evidence="1">
    <location>
        <begin position="120"/>
        <end position="185"/>
    </location>
</feature>
<feature type="compositionally biased region" description="Basic and acidic residues" evidence="1">
    <location>
        <begin position="214"/>
        <end position="234"/>
    </location>
</feature>
<organism evidence="3">
    <name type="scientific">uncultured Frankineae bacterium</name>
    <dbReference type="NCBI Taxonomy" id="437475"/>
    <lineage>
        <taxon>Bacteria</taxon>
        <taxon>Bacillati</taxon>
        <taxon>Actinomycetota</taxon>
        <taxon>Actinomycetes</taxon>
        <taxon>Frankiales</taxon>
        <taxon>environmental samples</taxon>
    </lineage>
</organism>
<feature type="region of interest" description="Disordered" evidence="1">
    <location>
        <begin position="197"/>
        <end position="263"/>
    </location>
</feature>
<feature type="compositionally biased region" description="Low complexity" evidence="1">
    <location>
        <begin position="147"/>
        <end position="165"/>
    </location>
</feature>